<name>A0A261VEB4_9BORD</name>
<organism evidence="2 3">
    <name type="scientific">Bordetella genomosp. 12</name>
    <dbReference type="NCBI Taxonomy" id="463035"/>
    <lineage>
        <taxon>Bacteria</taxon>
        <taxon>Pseudomonadati</taxon>
        <taxon>Pseudomonadota</taxon>
        <taxon>Betaproteobacteria</taxon>
        <taxon>Burkholderiales</taxon>
        <taxon>Alcaligenaceae</taxon>
        <taxon>Bordetella</taxon>
    </lineage>
</organism>
<proteinExistence type="predicted"/>
<evidence type="ECO:0000259" key="1">
    <source>
        <dbReference type="Pfam" id="PF12693"/>
    </source>
</evidence>
<keyword evidence="3" id="KW-1185">Reference proteome</keyword>
<feature type="domain" description="GspL periplasmic" evidence="1">
    <location>
        <begin position="175"/>
        <end position="312"/>
    </location>
</feature>
<dbReference type="SUPFAM" id="SSF53067">
    <property type="entry name" value="Actin-like ATPase domain"/>
    <property type="match status" value="1"/>
</dbReference>
<dbReference type="InterPro" id="IPR025691">
    <property type="entry name" value="GspL_pp_dom"/>
</dbReference>
<accession>A0A261VEB4</accession>
<dbReference type="InterPro" id="IPR043129">
    <property type="entry name" value="ATPase_NBD"/>
</dbReference>
<reference evidence="3" key="1">
    <citation type="submission" date="2017-05" db="EMBL/GenBank/DDBJ databases">
        <title>Complete and WGS of Bordetella genogroups.</title>
        <authorList>
            <person name="Spilker T."/>
            <person name="Lipuma J."/>
        </authorList>
    </citation>
    <scope>NUCLEOTIDE SEQUENCE [LARGE SCALE GENOMIC DNA]</scope>
    <source>
        <strain evidence="3">AU6712</strain>
    </source>
</reference>
<comment type="caution">
    <text evidence="2">The sequence shown here is derived from an EMBL/GenBank/DDBJ whole genome shotgun (WGS) entry which is preliminary data.</text>
</comment>
<dbReference type="Pfam" id="PF12693">
    <property type="entry name" value="GspL_C"/>
    <property type="match status" value="1"/>
</dbReference>
<gene>
    <name evidence="2" type="ORF">CAL22_19105</name>
</gene>
<dbReference type="RefSeq" id="WP_094815859.1">
    <property type="nucleotide sequence ID" value="NZ_NEVU01000003.1"/>
</dbReference>
<dbReference type="OrthoDB" id="7022366at2"/>
<protein>
    <recommendedName>
        <fullName evidence="1">GspL periplasmic domain-containing protein</fullName>
    </recommendedName>
</protein>
<dbReference type="Proteomes" id="UP000216429">
    <property type="component" value="Unassembled WGS sequence"/>
</dbReference>
<dbReference type="Gene3D" id="3.30.420.380">
    <property type="match status" value="1"/>
</dbReference>
<sequence>MKTMLRIALPPLALLHPQTLLPFAWYDRRGRPVRQGRETAQALATAFRNAPAEAVLHPEDAIAAEIAVPALGRTRHAAVVRGALEPLVLGDLNDLAIGYSPANADGKVAVAWSTRTAIAQACALLASQGMPLRAIVPTQAWGAGPALETDGDARWHHPSPGWSLELPRVAQGRPSPWRAPLRLGALAVALWVLGLNLYARQLAAEAQGLRETMTARVQQAFHLPVVIDPLRQAQQGLQALRQDRKGGDDLLALARDAATLLPQAQDKLKQLNYTGQALTLQWQPPADVAADPAAMAQSLQQAAALGLQIEQQDNKPIWRITRKQP</sequence>
<evidence type="ECO:0000313" key="3">
    <source>
        <dbReference type="Proteomes" id="UP000216429"/>
    </source>
</evidence>
<dbReference type="EMBL" id="NEVU01000003">
    <property type="protein sequence ID" value="OZI71892.1"/>
    <property type="molecule type" value="Genomic_DNA"/>
</dbReference>
<dbReference type="AlphaFoldDB" id="A0A261VEB4"/>
<evidence type="ECO:0000313" key="2">
    <source>
        <dbReference type="EMBL" id="OZI71892.1"/>
    </source>
</evidence>